<dbReference type="PROSITE" id="PS51257">
    <property type="entry name" value="PROKAR_LIPOPROTEIN"/>
    <property type="match status" value="1"/>
</dbReference>
<dbReference type="PIR" id="B70369">
    <property type="entry name" value="B70369"/>
</dbReference>
<dbReference type="InterPro" id="IPR036909">
    <property type="entry name" value="Cyt_c-like_dom_sf"/>
</dbReference>
<evidence type="ECO:0000313" key="7">
    <source>
        <dbReference type="EMBL" id="AAC06933.1"/>
    </source>
</evidence>
<gene>
    <name evidence="7" type="primary">cycB1</name>
    <name evidence="7" type="ordered locus">aq_792</name>
</gene>
<feature type="domain" description="Cytochrome c" evidence="6">
    <location>
        <begin position="77"/>
        <end position="166"/>
    </location>
</feature>
<dbReference type="KEGG" id="aae:aq_792"/>
<dbReference type="PATRIC" id="fig|224324.8.peg.627"/>
<dbReference type="RefSeq" id="WP_010880480.1">
    <property type="nucleotide sequence ID" value="NC_000918.1"/>
</dbReference>
<dbReference type="AlphaFoldDB" id="O66981"/>
<keyword evidence="2 4" id="KW-0479">Metal-binding</keyword>
<evidence type="ECO:0000256" key="1">
    <source>
        <dbReference type="ARBA" id="ARBA00022617"/>
    </source>
</evidence>
<keyword evidence="1 4" id="KW-0349">Heme</keyword>
<evidence type="ECO:0000256" key="5">
    <source>
        <dbReference type="SAM" id="MobiDB-lite"/>
    </source>
</evidence>
<evidence type="ECO:0000259" key="6">
    <source>
        <dbReference type="PROSITE" id="PS51007"/>
    </source>
</evidence>
<dbReference type="OrthoDB" id="9773456at2"/>
<sequence>MKLRYVFLSALALGIFACEQPQKKEETKKEEPKKEAVAQKQEAKKEEQKPQEQPKQEQKQEVKQEEQKQVAQAGGAGNPEKGKAIFQQKGCGFCHQPAVDTVGPSLKKIAQAYAGKEDQLVKFLKGEAPAIVDPAKEAIMKPQLMQLKGLSEQELRDLAAFIMSHK</sequence>
<dbReference type="EMBL" id="AE000657">
    <property type="protein sequence ID" value="AAC06933.1"/>
    <property type="molecule type" value="Genomic_DNA"/>
</dbReference>
<protein>
    <submittedName>
        <fullName evidence="7">Cytochrome c552</fullName>
    </submittedName>
</protein>
<evidence type="ECO:0000256" key="3">
    <source>
        <dbReference type="ARBA" id="ARBA00023004"/>
    </source>
</evidence>
<dbReference type="STRING" id="224324.aq_792"/>
<dbReference type="Pfam" id="PF00034">
    <property type="entry name" value="Cytochrom_C"/>
    <property type="match status" value="1"/>
</dbReference>
<organism evidence="7 8">
    <name type="scientific">Aquifex aeolicus (strain VF5)</name>
    <dbReference type="NCBI Taxonomy" id="224324"/>
    <lineage>
        <taxon>Bacteria</taxon>
        <taxon>Pseudomonadati</taxon>
        <taxon>Aquificota</taxon>
        <taxon>Aquificia</taxon>
        <taxon>Aquificales</taxon>
        <taxon>Aquificaceae</taxon>
        <taxon>Aquifex</taxon>
    </lineage>
</organism>
<dbReference type="GO" id="GO:0009055">
    <property type="term" value="F:electron transfer activity"/>
    <property type="evidence" value="ECO:0007669"/>
    <property type="project" value="InterPro"/>
</dbReference>
<dbReference type="HOGENOM" id="CLU_125502_0_0_0"/>
<evidence type="ECO:0000313" key="8">
    <source>
        <dbReference type="Proteomes" id="UP000000798"/>
    </source>
</evidence>
<dbReference type="SUPFAM" id="SSF46626">
    <property type="entry name" value="Cytochrome c"/>
    <property type="match status" value="1"/>
</dbReference>
<keyword evidence="3 4" id="KW-0408">Iron</keyword>
<reference evidence="7 8" key="1">
    <citation type="journal article" date="1998" name="Nature">
        <title>The complete genome of the hyperthermophilic bacterium Aquifex aeolicus.</title>
        <authorList>
            <person name="Deckert G."/>
            <person name="Warren P.V."/>
            <person name="Gaasterland T."/>
            <person name="Young W.G."/>
            <person name="Lenox A.L."/>
            <person name="Graham D.E."/>
            <person name="Overbeek R."/>
            <person name="Snead M.A."/>
            <person name="Keller M."/>
            <person name="Aujay M."/>
            <person name="Huber R."/>
            <person name="Feldman R.A."/>
            <person name="Short J.M."/>
            <person name="Olson G.J."/>
            <person name="Swanson R.V."/>
        </authorList>
    </citation>
    <scope>NUCLEOTIDE SEQUENCE [LARGE SCALE GENOMIC DNA]</scope>
    <source>
        <strain evidence="7 8">VF5</strain>
    </source>
</reference>
<dbReference type="GO" id="GO:0046872">
    <property type="term" value="F:metal ion binding"/>
    <property type="evidence" value="ECO:0007669"/>
    <property type="project" value="UniProtKB-KW"/>
</dbReference>
<evidence type="ECO:0000256" key="2">
    <source>
        <dbReference type="ARBA" id="ARBA00022723"/>
    </source>
</evidence>
<keyword evidence="8" id="KW-1185">Reference proteome</keyword>
<dbReference type="EnsemblBacteria" id="AAC06933">
    <property type="protein sequence ID" value="AAC06933"/>
    <property type="gene ID" value="aq_792"/>
</dbReference>
<proteinExistence type="predicted"/>
<feature type="compositionally biased region" description="Basic and acidic residues" evidence="5">
    <location>
        <begin position="21"/>
        <end position="68"/>
    </location>
</feature>
<dbReference type="Proteomes" id="UP000000798">
    <property type="component" value="Chromosome"/>
</dbReference>
<dbReference type="eggNOG" id="COG4654">
    <property type="taxonomic scope" value="Bacteria"/>
</dbReference>
<dbReference type="InterPro" id="IPR009056">
    <property type="entry name" value="Cyt_c-like_dom"/>
</dbReference>
<evidence type="ECO:0000256" key="4">
    <source>
        <dbReference type="PROSITE-ProRule" id="PRU00433"/>
    </source>
</evidence>
<accession>O66981</accession>
<dbReference type="PROSITE" id="PS51007">
    <property type="entry name" value="CYTC"/>
    <property type="match status" value="1"/>
</dbReference>
<name>O66981_AQUAE</name>
<feature type="region of interest" description="Disordered" evidence="5">
    <location>
        <begin position="21"/>
        <end position="83"/>
    </location>
</feature>
<dbReference type="Gene3D" id="1.10.760.10">
    <property type="entry name" value="Cytochrome c-like domain"/>
    <property type="match status" value="1"/>
</dbReference>
<dbReference type="GO" id="GO:0020037">
    <property type="term" value="F:heme binding"/>
    <property type="evidence" value="ECO:0007669"/>
    <property type="project" value="InterPro"/>
</dbReference>
<dbReference type="InParanoid" id="O66981"/>